<dbReference type="InParanoid" id="A0A2I2YG36"/>
<name>A0A2I2YG36_GORGO</name>
<reference evidence="2" key="3">
    <citation type="submission" date="2025-08" db="UniProtKB">
        <authorList>
            <consortium name="Ensembl"/>
        </authorList>
    </citation>
    <scope>IDENTIFICATION</scope>
</reference>
<evidence type="ECO:0000313" key="3">
    <source>
        <dbReference type="Proteomes" id="UP000001519"/>
    </source>
</evidence>
<feature type="chain" id="PRO_5014135305" description="Secreted protein" evidence="1">
    <location>
        <begin position="30"/>
        <end position="87"/>
    </location>
</feature>
<dbReference type="AlphaFoldDB" id="A0A2I2YG36"/>
<proteinExistence type="predicted"/>
<evidence type="ECO:0000256" key="1">
    <source>
        <dbReference type="SAM" id="SignalP"/>
    </source>
</evidence>
<feature type="signal peptide" evidence="1">
    <location>
        <begin position="1"/>
        <end position="29"/>
    </location>
</feature>
<dbReference type="Ensembl" id="ENSGGOT00000050471.1">
    <property type="protein sequence ID" value="ENSGGOP00000033766.1"/>
    <property type="gene ID" value="ENSGGOG00000036523.1"/>
</dbReference>
<keyword evidence="3" id="KW-1185">Reference proteome</keyword>
<dbReference type="Proteomes" id="UP000001519">
    <property type="component" value="Chromosome 21"/>
</dbReference>
<evidence type="ECO:0008006" key="4">
    <source>
        <dbReference type="Google" id="ProtNLM"/>
    </source>
</evidence>
<accession>A0A2I2YG36</accession>
<reference evidence="2 3" key="2">
    <citation type="journal article" date="2012" name="Nature">
        <title>Insights into hominid evolution from the gorilla genome sequence.</title>
        <authorList>
            <person name="Scally A."/>
            <person name="Dutheil J.Y."/>
            <person name="Hillier L.W."/>
            <person name="Jordan G.E."/>
            <person name="Goodhead I."/>
            <person name="Herrero J."/>
            <person name="Hobolth A."/>
            <person name="Lappalainen T."/>
            <person name="Mailund T."/>
            <person name="Marques-Bonet T."/>
            <person name="McCarthy S."/>
            <person name="Montgomery S.H."/>
            <person name="Schwalie P.C."/>
            <person name="Tang Y.A."/>
            <person name="Ward M.C."/>
            <person name="Xue Y."/>
            <person name="Yngvadottir B."/>
            <person name="Alkan C."/>
            <person name="Andersen L.N."/>
            <person name="Ayub Q."/>
            <person name="Ball E.V."/>
            <person name="Beal K."/>
            <person name="Bradley B.J."/>
            <person name="Chen Y."/>
            <person name="Clee C.M."/>
            <person name="Fitzgerald S."/>
            <person name="Graves T.A."/>
            <person name="Gu Y."/>
            <person name="Heath P."/>
            <person name="Heger A."/>
            <person name="Karakoc E."/>
            <person name="Kolb-Kokocinski A."/>
            <person name="Laird G.K."/>
            <person name="Lunter G."/>
            <person name="Meader S."/>
            <person name="Mort M."/>
            <person name="Mullikin J.C."/>
            <person name="Munch K."/>
            <person name="O'Connor T.D."/>
            <person name="Phillips A.D."/>
            <person name="Prado-Martinez J."/>
            <person name="Rogers A.S."/>
            <person name="Sajjadian S."/>
            <person name="Schmidt D."/>
            <person name="Shaw K."/>
            <person name="Simpson J.T."/>
            <person name="Stenson P.D."/>
            <person name="Turner D.J."/>
            <person name="Vigilant L."/>
            <person name="Vilella A.J."/>
            <person name="Whitener W."/>
            <person name="Zhu B."/>
            <person name="Cooper D.N."/>
            <person name="de Jong P."/>
            <person name="Dermitzakis E.T."/>
            <person name="Eichler E.E."/>
            <person name="Flicek P."/>
            <person name="Goldman N."/>
            <person name="Mundy N.I."/>
            <person name="Ning Z."/>
            <person name="Odom D.T."/>
            <person name="Ponting C.P."/>
            <person name="Quail M.A."/>
            <person name="Ryder O.A."/>
            <person name="Searle S.M."/>
            <person name="Warren W.C."/>
            <person name="Wilson R.K."/>
            <person name="Schierup M.H."/>
            <person name="Rogers J."/>
            <person name="Tyler-Smith C."/>
            <person name="Durbin R."/>
        </authorList>
    </citation>
    <scope>NUCLEOTIDE SEQUENCE [LARGE SCALE GENOMIC DNA]</scope>
</reference>
<dbReference type="EMBL" id="CABD030119324">
    <property type="status" value="NOT_ANNOTATED_CDS"/>
    <property type="molecule type" value="Genomic_DNA"/>
</dbReference>
<sequence length="87" mass="9302">MQIVQGFPADAPLCALMWTCSFLLPGLQTETPYPCTSLCLSSSQSAHPPLPVRVFSAESDYGIPFCAEPCSRVTVCHLQAGPVCMPV</sequence>
<evidence type="ECO:0000313" key="2">
    <source>
        <dbReference type="Ensembl" id="ENSGGOP00000033766.1"/>
    </source>
</evidence>
<dbReference type="OMA" id="CALMWTC"/>
<reference evidence="3" key="1">
    <citation type="submission" date="2011-05" db="EMBL/GenBank/DDBJ databases">
        <title>Insights into the evolution of the great apes provided by the gorilla genome.</title>
        <authorList>
            <person name="Scally A."/>
        </authorList>
    </citation>
    <scope>NUCLEOTIDE SEQUENCE [LARGE SCALE GENOMIC DNA]</scope>
</reference>
<keyword evidence="1" id="KW-0732">Signal</keyword>
<reference evidence="2" key="4">
    <citation type="submission" date="2025-09" db="UniProtKB">
        <authorList>
            <consortium name="Ensembl"/>
        </authorList>
    </citation>
    <scope>IDENTIFICATION</scope>
</reference>
<protein>
    <recommendedName>
        <fullName evidence="4">Secreted protein</fullName>
    </recommendedName>
</protein>
<dbReference type="GeneTree" id="ENSGT00910000147022"/>
<organism evidence="2 3">
    <name type="scientific">Gorilla gorilla gorilla</name>
    <name type="common">Western lowland gorilla</name>
    <dbReference type="NCBI Taxonomy" id="9595"/>
    <lineage>
        <taxon>Eukaryota</taxon>
        <taxon>Metazoa</taxon>
        <taxon>Chordata</taxon>
        <taxon>Craniata</taxon>
        <taxon>Vertebrata</taxon>
        <taxon>Euteleostomi</taxon>
        <taxon>Mammalia</taxon>
        <taxon>Eutheria</taxon>
        <taxon>Euarchontoglires</taxon>
        <taxon>Primates</taxon>
        <taxon>Haplorrhini</taxon>
        <taxon>Catarrhini</taxon>
        <taxon>Hominidae</taxon>
        <taxon>Gorilla</taxon>
    </lineage>
</organism>